<evidence type="ECO:0000313" key="4">
    <source>
        <dbReference type="Proteomes" id="UP000188174"/>
    </source>
</evidence>
<dbReference type="Proteomes" id="UP000188174">
    <property type="component" value="Chromosome"/>
</dbReference>
<dbReference type="Gene3D" id="3.10.129.10">
    <property type="entry name" value="Hotdog Thioesterase"/>
    <property type="match status" value="1"/>
</dbReference>
<dbReference type="InterPro" id="IPR050563">
    <property type="entry name" value="4-hydroxybenzoyl-CoA_TE"/>
</dbReference>
<comment type="similarity">
    <text evidence="1">Belongs to the 4-hydroxybenzoyl-CoA thioesterase family.</text>
</comment>
<dbReference type="PANTHER" id="PTHR31793:SF27">
    <property type="entry name" value="NOVEL THIOESTERASE SUPERFAMILY DOMAIN AND SAPOSIN A-TYPE DOMAIN CONTAINING PROTEIN (0610012H03RIK)"/>
    <property type="match status" value="1"/>
</dbReference>
<organism evidence="3 4">
    <name type="scientific">Roseibium algicola</name>
    <dbReference type="NCBI Taxonomy" id="2857014"/>
    <lineage>
        <taxon>Bacteria</taxon>
        <taxon>Pseudomonadati</taxon>
        <taxon>Pseudomonadota</taxon>
        <taxon>Alphaproteobacteria</taxon>
        <taxon>Hyphomicrobiales</taxon>
        <taxon>Stappiaceae</taxon>
        <taxon>Roseibium</taxon>
    </lineage>
</organism>
<dbReference type="RefSeq" id="WP_077290278.1">
    <property type="nucleotide sequence ID" value="NZ_CP019630.1"/>
</dbReference>
<protein>
    <submittedName>
        <fullName evidence="3">Thioesterase</fullName>
    </submittedName>
</protein>
<dbReference type="SUPFAM" id="SSF54637">
    <property type="entry name" value="Thioesterase/thiol ester dehydrase-isomerase"/>
    <property type="match status" value="1"/>
</dbReference>
<sequence>MNITAHPQAARPEPLNRFEFKAFQHIPTRWMDVDIYGHVNNVQYLSFFDTAVNSWYVDKKLLDPLKSPEIFLVVETGCHYFAELTFPAIISAGLKVEKLGSTSVIFRVGLFAGESETTAAHGRFVHVHVARETRRPCPIPDWKRGILEGLTA</sequence>
<dbReference type="PANTHER" id="PTHR31793">
    <property type="entry name" value="4-HYDROXYBENZOYL-COA THIOESTERASE FAMILY MEMBER"/>
    <property type="match status" value="1"/>
</dbReference>
<name>A0ABN4WQR1_9HYPH</name>
<gene>
    <name evidence="3" type="ORF">B0E33_01960</name>
</gene>
<keyword evidence="4" id="KW-1185">Reference proteome</keyword>
<evidence type="ECO:0000256" key="1">
    <source>
        <dbReference type="ARBA" id="ARBA00005953"/>
    </source>
</evidence>
<reference evidence="3 4" key="1">
    <citation type="submission" date="2017-02" db="EMBL/GenBank/DDBJ databases">
        <authorList>
            <person name="Jeong S."/>
        </authorList>
    </citation>
    <scope>NUCLEOTIDE SEQUENCE [LARGE SCALE GENOMIC DNA]</scope>
    <source>
        <strain evidence="3 4">RMAR6-6</strain>
    </source>
</reference>
<dbReference type="EMBL" id="CP019630">
    <property type="protein sequence ID" value="AQQ02512.1"/>
    <property type="molecule type" value="Genomic_DNA"/>
</dbReference>
<accession>A0ABN4WQR1</accession>
<dbReference type="InterPro" id="IPR029069">
    <property type="entry name" value="HotDog_dom_sf"/>
</dbReference>
<proteinExistence type="inferred from homology"/>
<dbReference type="CDD" id="cd00586">
    <property type="entry name" value="4HBT"/>
    <property type="match status" value="1"/>
</dbReference>
<evidence type="ECO:0000256" key="2">
    <source>
        <dbReference type="ARBA" id="ARBA00022801"/>
    </source>
</evidence>
<keyword evidence="2" id="KW-0378">Hydrolase</keyword>
<dbReference type="Pfam" id="PF13279">
    <property type="entry name" value="4HBT_2"/>
    <property type="match status" value="1"/>
</dbReference>
<evidence type="ECO:0000313" key="3">
    <source>
        <dbReference type="EMBL" id="AQQ02512.1"/>
    </source>
</evidence>